<proteinExistence type="inferred from homology"/>
<dbReference type="GO" id="GO:0022857">
    <property type="term" value="F:transmembrane transporter activity"/>
    <property type="evidence" value="ECO:0007669"/>
    <property type="project" value="InterPro"/>
</dbReference>
<dbReference type="Gene3D" id="1.20.1050.130">
    <property type="match status" value="1"/>
</dbReference>
<dbReference type="PANTHER" id="PTHR42718:SF27">
    <property type="entry name" value="TRANSPORTER, PUTATIVE-RELATED"/>
    <property type="match status" value="1"/>
</dbReference>
<feature type="transmembrane region" description="Helical" evidence="10">
    <location>
        <begin position="440"/>
        <end position="460"/>
    </location>
</feature>
<dbReference type="Pfam" id="PF00043">
    <property type="entry name" value="GST_C"/>
    <property type="match status" value="1"/>
</dbReference>
<accession>A0A8H4HFQ6</accession>
<dbReference type="InterPro" id="IPR036282">
    <property type="entry name" value="Glutathione-S-Trfase_C_sf"/>
</dbReference>
<dbReference type="InterPro" id="IPR011701">
    <property type="entry name" value="MFS"/>
</dbReference>
<dbReference type="Gene3D" id="1.20.1720.10">
    <property type="entry name" value="Multidrug resistance protein D"/>
    <property type="match status" value="1"/>
</dbReference>
<dbReference type="SFLD" id="SFLDS00019">
    <property type="entry name" value="Glutathione_Transferase_(cytos"/>
    <property type="match status" value="1"/>
</dbReference>
<dbReference type="GO" id="GO:0005634">
    <property type="term" value="C:nucleus"/>
    <property type="evidence" value="ECO:0007669"/>
    <property type="project" value="UniProtKB-ARBA"/>
</dbReference>
<feature type="domain" description="GST C-terminal" evidence="12">
    <location>
        <begin position="102"/>
        <end position="229"/>
    </location>
</feature>
<dbReference type="InterPro" id="IPR040079">
    <property type="entry name" value="Glutathione_S-Trfase"/>
</dbReference>
<evidence type="ECO:0000313" key="15">
    <source>
        <dbReference type="Proteomes" id="UP000653565"/>
    </source>
</evidence>
<evidence type="ECO:0000256" key="4">
    <source>
        <dbReference type="ARBA" id="ARBA00022679"/>
    </source>
</evidence>
<dbReference type="InterPro" id="IPR036259">
    <property type="entry name" value="MFS_trans_sf"/>
</dbReference>
<dbReference type="InterPro" id="IPR036249">
    <property type="entry name" value="Thioredoxin-like_sf"/>
</dbReference>
<reference evidence="14" key="1">
    <citation type="journal article" date="2020" name="bioRxiv">
        <title>Genomic and phenotypic heterogeneity of clinical isolates of the human pathogens Aspergillus fumigatus, Aspergillus lentulus and Aspergillus fumigatiaffinis.</title>
        <authorList>
            <person name="dos Santos R.A.C."/>
            <person name="Steenwyk J.L."/>
            <person name="Rivero-Menendez O."/>
            <person name="Mead M.E."/>
            <person name="Silva L.P."/>
            <person name="Bastos R.W."/>
            <person name="Alastruey-Izquierdo A."/>
            <person name="Goldman G.H."/>
            <person name="Rokas A."/>
        </authorList>
    </citation>
    <scope>NUCLEOTIDE SEQUENCE</scope>
    <source>
        <strain evidence="14">CNM-CM6805</strain>
    </source>
</reference>
<feature type="transmembrane region" description="Helical" evidence="10">
    <location>
        <begin position="381"/>
        <end position="400"/>
    </location>
</feature>
<evidence type="ECO:0000256" key="10">
    <source>
        <dbReference type="SAM" id="Phobius"/>
    </source>
</evidence>
<dbReference type="FunFam" id="1.20.1050.130:FF:000016">
    <property type="entry name" value="Glutathione S-transferase 1"/>
    <property type="match status" value="1"/>
</dbReference>
<feature type="transmembrane region" description="Helical" evidence="10">
    <location>
        <begin position="586"/>
        <end position="606"/>
    </location>
</feature>
<evidence type="ECO:0000256" key="8">
    <source>
        <dbReference type="ARBA" id="ARBA00047960"/>
    </source>
</evidence>
<gene>
    <name evidence="14" type="ORF">CNMCM6805_002106</name>
</gene>
<evidence type="ECO:0000259" key="11">
    <source>
        <dbReference type="PROSITE" id="PS50404"/>
    </source>
</evidence>
<dbReference type="SUPFAM" id="SSF47616">
    <property type="entry name" value="GST C-terminal domain-like"/>
    <property type="match status" value="1"/>
</dbReference>
<feature type="transmembrane region" description="Helical" evidence="10">
    <location>
        <begin position="682"/>
        <end position="707"/>
    </location>
</feature>
<keyword evidence="4" id="KW-0808">Transferase</keyword>
<feature type="transmembrane region" description="Helical" evidence="10">
    <location>
        <begin position="298"/>
        <end position="324"/>
    </location>
</feature>
<evidence type="ECO:0000259" key="13">
    <source>
        <dbReference type="PROSITE" id="PS50850"/>
    </source>
</evidence>
<comment type="catalytic activity">
    <reaction evidence="8">
        <text>RX + glutathione = an S-substituted glutathione + a halide anion + H(+)</text>
        <dbReference type="Rhea" id="RHEA:16437"/>
        <dbReference type="ChEBI" id="CHEBI:15378"/>
        <dbReference type="ChEBI" id="CHEBI:16042"/>
        <dbReference type="ChEBI" id="CHEBI:17792"/>
        <dbReference type="ChEBI" id="CHEBI:57925"/>
        <dbReference type="ChEBI" id="CHEBI:90779"/>
        <dbReference type="EC" id="2.5.1.18"/>
    </reaction>
</comment>
<feature type="transmembrane region" description="Helical" evidence="10">
    <location>
        <begin position="658"/>
        <end position="676"/>
    </location>
</feature>
<dbReference type="PROSITE" id="PS50850">
    <property type="entry name" value="MFS"/>
    <property type="match status" value="1"/>
</dbReference>
<comment type="caution">
    <text evidence="14">The sequence shown here is derived from an EMBL/GenBank/DDBJ whole genome shotgun (WGS) entry which is preliminary data.</text>
</comment>
<feature type="transmembrane region" description="Helical" evidence="10">
    <location>
        <begin position="407"/>
        <end position="428"/>
    </location>
</feature>
<keyword evidence="5 10" id="KW-0812">Transmembrane</keyword>
<evidence type="ECO:0000256" key="6">
    <source>
        <dbReference type="ARBA" id="ARBA00022989"/>
    </source>
</evidence>
<evidence type="ECO:0000256" key="9">
    <source>
        <dbReference type="ARBA" id="ARBA00060024"/>
    </source>
</evidence>
<comment type="subcellular location">
    <subcellularLocation>
        <location evidence="1">Membrane</location>
        <topology evidence="1">Multi-pass membrane protein</topology>
    </subcellularLocation>
</comment>
<evidence type="ECO:0000259" key="12">
    <source>
        <dbReference type="PROSITE" id="PS50405"/>
    </source>
</evidence>
<protein>
    <recommendedName>
        <fullName evidence="3">glutathione transferase</fullName>
        <ecNumber evidence="3">2.5.1.18</ecNumber>
    </recommendedName>
</protein>
<evidence type="ECO:0000256" key="2">
    <source>
        <dbReference type="ARBA" id="ARBA00007409"/>
    </source>
</evidence>
<feature type="transmembrane region" description="Helical" evidence="10">
    <location>
        <begin position="632"/>
        <end position="651"/>
    </location>
</feature>
<evidence type="ECO:0000256" key="3">
    <source>
        <dbReference type="ARBA" id="ARBA00012452"/>
    </source>
</evidence>
<dbReference type="PANTHER" id="PTHR42718">
    <property type="entry name" value="MAJOR FACILITATOR SUPERFAMILY MULTIDRUG TRANSPORTER MFSC"/>
    <property type="match status" value="1"/>
</dbReference>
<dbReference type="Gene3D" id="1.20.1250.20">
    <property type="entry name" value="MFS general substrate transporter like domains"/>
    <property type="match status" value="1"/>
</dbReference>
<dbReference type="InterPro" id="IPR020846">
    <property type="entry name" value="MFS_dom"/>
</dbReference>
<dbReference type="GO" id="GO:0016020">
    <property type="term" value="C:membrane"/>
    <property type="evidence" value="ECO:0007669"/>
    <property type="project" value="UniProtKB-SubCell"/>
</dbReference>
<dbReference type="SFLD" id="SFLDG00358">
    <property type="entry name" value="Main_(cytGST)"/>
    <property type="match status" value="1"/>
</dbReference>
<dbReference type="SUPFAM" id="SSF52833">
    <property type="entry name" value="Thioredoxin-like"/>
    <property type="match status" value="1"/>
</dbReference>
<dbReference type="InterPro" id="IPR004045">
    <property type="entry name" value="Glutathione_S-Trfase_N"/>
</dbReference>
<name>A0A8H4HFQ6_9EURO</name>
<dbReference type="AlphaFoldDB" id="A0A8H4HFQ6"/>
<dbReference type="InterPro" id="IPR010987">
    <property type="entry name" value="Glutathione-S-Trfase_C-like"/>
</dbReference>
<reference evidence="14" key="2">
    <citation type="submission" date="2020-04" db="EMBL/GenBank/DDBJ databases">
        <authorList>
            <person name="Santos R.A.C."/>
            <person name="Steenwyk J.L."/>
            <person name="Rivero-Menendez O."/>
            <person name="Mead M.E."/>
            <person name="Silva L.P."/>
            <person name="Bastos R.W."/>
            <person name="Alastruey-Izquierdo A."/>
            <person name="Goldman G.H."/>
            <person name="Rokas A."/>
        </authorList>
    </citation>
    <scope>NUCLEOTIDE SEQUENCE</scope>
    <source>
        <strain evidence="14">CNM-CM6805</strain>
    </source>
</reference>
<dbReference type="Proteomes" id="UP000653565">
    <property type="component" value="Unassembled WGS sequence"/>
</dbReference>
<evidence type="ECO:0000256" key="5">
    <source>
        <dbReference type="ARBA" id="ARBA00022692"/>
    </source>
</evidence>
<dbReference type="EMBL" id="JAAAPX010000014">
    <property type="protein sequence ID" value="KAF4242998.1"/>
    <property type="molecule type" value="Genomic_DNA"/>
</dbReference>
<keyword evidence="7 10" id="KW-0472">Membrane</keyword>
<evidence type="ECO:0000256" key="1">
    <source>
        <dbReference type="ARBA" id="ARBA00004141"/>
    </source>
</evidence>
<dbReference type="EC" id="2.5.1.18" evidence="3"/>
<sequence>MATMRPIVLYSHHAGPNPKKYKLKYYSQKVIMVLEELKVPYEVKLLEFPEMKQAAYEKINPNGRVPAIEDPNTGITLWESGAIIEYLVTKYDEKREISFPHNSLESYHAIQWLHFQASGQGPYFGQAVWFKIHHKEQLQTAVERYINEIRRVSGVLNGVLADRKYLVSDKCSYADIVFVPWFEVVPWVAGDAINLEKDFPNVHAWLNTLKSRPSVITGLGAKCEAPKKLTESSLNAPTAQSRYTTAKAISLAAFSAQNKTDNAFVDRSIDETHPHHANMQTLVRHEGTSSALSLSRAAATILICTLAGITFVGSMSTGLLTIGLPRMANDLHLPDNLLLWLSLHYAYQIWQILRPTSVYSLANGCCLLLAGSLADLIGNRIINLAGCVLLCVFILACGLAQTGVQLILFRAFQGVATSMCLPTAFSILTDTMPTGTRRNVGFACLGLGQPLGFSFGLVFGGILESSSLGWRFGYYLCTGVAVILVVINYFKLPNSSRHQTMSWGRLKEEIDWIGLALSSSSLGILSYVFAYANLALVVIAVSETQADQVKWFGLVSSRETPPALEKDRILRYSEKLGRPALIPNSLWRNSAFTSICLMVLISWAVLNGTETILSLFFQNVQQLSAFQASLRFLPNVIIGIVLNLATGLLVHRLRADHLVLFTTFLSAGSPLLMAVIDPHWSWWYCAFWAVLLGPLSADVIFTVANLIITDVFSPETQGLAGAVFNTIAQFGTSIGLTLFAIISASVTKESSYVQKGSPEALLLGYKAVFWTCFALMLLATGIGAWGLRTVGKVGLKRE</sequence>
<dbReference type="CDD" id="cd03048">
    <property type="entry name" value="GST_N_Ure2p_like"/>
    <property type="match status" value="1"/>
</dbReference>
<organism evidence="14 15">
    <name type="scientific">Aspergillus fumigatiaffinis</name>
    <dbReference type="NCBI Taxonomy" id="340414"/>
    <lineage>
        <taxon>Eukaryota</taxon>
        <taxon>Fungi</taxon>
        <taxon>Dikarya</taxon>
        <taxon>Ascomycota</taxon>
        <taxon>Pezizomycotina</taxon>
        <taxon>Eurotiomycetes</taxon>
        <taxon>Eurotiomycetidae</taxon>
        <taxon>Eurotiales</taxon>
        <taxon>Aspergillaceae</taxon>
        <taxon>Aspergillus</taxon>
        <taxon>Aspergillus subgen. Fumigati</taxon>
    </lineage>
</organism>
<feature type="transmembrane region" description="Helical" evidence="10">
    <location>
        <begin position="719"/>
        <end position="747"/>
    </location>
</feature>
<dbReference type="PROSITE" id="PS50404">
    <property type="entry name" value="GST_NTER"/>
    <property type="match status" value="1"/>
</dbReference>
<feature type="transmembrane region" description="Helical" evidence="10">
    <location>
        <begin position="767"/>
        <end position="787"/>
    </location>
</feature>
<evidence type="ECO:0000256" key="7">
    <source>
        <dbReference type="ARBA" id="ARBA00023136"/>
    </source>
</evidence>
<evidence type="ECO:0000313" key="14">
    <source>
        <dbReference type="EMBL" id="KAF4242998.1"/>
    </source>
</evidence>
<comment type="function">
    <text evidence="9">Involved in the oxidative stress response and detoxification.</text>
</comment>
<dbReference type="SUPFAM" id="SSF103473">
    <property type="entry name" value="MFS general substrate transporter"/>
    <property type="match status" value="1"/>
</dbReference>
<keyword evidence="6 10" id="KW-1133">Transmembrane helix</keyword>
<keyword evidence="15" id="KW-1185">Reference proteome</keyword>
<feature type="domain" description="GST N-terminal" evidence="11">
    <location>
        <begin position="14"/>
        <end position="95"/>
    </location>
</feature>
<dbReference type="GO" id="GO:0004364">
    <property type="term" value="F:glutathione transferase activity"/>
    <property type="evidence" value="ECO:0007669"/>
    <property type="project" value="UniProtKB-EC"/>
</dbReference>
<comment type="similarity">
    <text evidence="2">Belongs to the GST superfamily.</text>
</comment>
<feature type="transmembrane region" description="Helical" evidence="10">
    <location>
        <begin position="472"/>
        <end position="492"/>
    </location>
</feature>
<feature type="domain" description="Major facilitator superfamily (MFS) profile" evidence="13">
    <location>
        <begin position="302"/>
        <end position="791"/>
    </location>
</feature>
<dbReference type="SFLD" id="SFLDG01151">
    <property type="entry name" value="Main.2:_Nu-like"/>
    <property type="match status" value="1"/>
</dbReference>
<dbReference type="Pfam" id="PF07690">
    <property type="entry name" value="MFS_1"/>
    <property type="match status" value="1"/>
</dbReference>
<dbReference type="GO" id="GO:0005737">
    <property type="term" value="C:cytoplasm"/>
    <property type="evidence" value="ECO:0007669"/>
    <property type="project" value="UniProtKB-ARBA"/>
</dbReference>
<dbReference type="Pfam" id="PF13409">
    <property type="entry name" value="GST_N_2"/>
    <property type="match status" value="1"/>
</dbReference>
<dbReference type="InterPro" id="IPR004046">
    <property type="entry name" value="GST_C"/>
</dbReference>
<dbReference type="PROSITE" id="PS50405">
    <property type="entry name" value="GST_CTER"/>
    <property type="match status" value="1"/>
</dbReference>